<feature type="domain" description="AMP-dependent synthetase/ligase" evidence="2">
    <location>
        <begin position="29"/>
        <end position="397"/>
    </location>
</feature>
<dbReference type="FunFam" id="3.30.300.30:FF:000007">
    <property type="entry name" value="4-coumarate--CoA ligase 2"/>
    <property type="match status" value="1"/>
</dbReference>
<dbReference type="EMBL" id="ML993609">
    <property type="protein sequence ID" value="KAF2163385.1"/>
    <property type="molecule type" value="Genomic_DNA"/>
</dbReference>
<dbReference type="Pfam" id="PF13193">
    <property type="entry name" value="AMP-binding_C"/>
    <property type="match status" value="1"/>
</dbReference>
<keyword evidence="5" id="KW-1185">Reference proteome</keyword>
<gene>
    <name evidence="4" type="ORF">M409DRAFT_68636</name>
</gene>
<evidence type="ECO:0000259" key="2">
    <source>
        <dbReference type="Pfam" id="PF00501"/>
    </source>
</evidence>
<evidence type="ECO:0000256" key="1">
    <source>
        <dbReference type="ARBA" id="ARBA00006432"/>
    </source>
</evidence>
<reference evidence="4" key="1">
    <citation type="journal article" date="2020" name="Stud. Mycol.">
        <title>101 Dothideomycetes genomes: a test case for predicting lifestyles and emergence of pathogens.</title>
        <authorList>
            <person name="Haridas S."/>
            <person name="Albert R."/>
            <person name="Binder M."/>
            <person name="Bloem J."/>
            <person name="Labutti K."/>
            <person name="Salamov A."/>
            <person name="Andreopoulos B."/>
            <person name="Baker S."/>
            <person name="Barry K."/>
            <person name="Bills G."/>
            <person name="Bluhm B."/>
            <person name="Cannon C."/>
            <person name="Castanera R."/>
            <person name="Culley D."/>
            <person name="Daum C."/>
            <person name="Ezra D."/>
            <person name="Gonzalez J."/>
            <person name="Henrissat B."/>
            <person name="Kuo A."/>
            <person name="Liang C."/>
            <person name="Lipzen A."/>
            <person name="Lutzoni F."/>
            <person name="Magnuson J."/>
            <person name="Mondo S."/>
            <person name="Nolan M."/>
            <person name="Ohm R."/>
            <person name="Pangilinan J."/>
            <person name="Park H.-J."/>
            <person name="Ramirez L."/>
            <person name="Alfaro M."/>
            <person name="Sun H."/>
            <person name="Tritt A."/>
            <person name="Yoshinaga Y."/>
            <person name="Zwiers L.-H."/>
            <person name="Turgeon B."/>
            <person name="Goodwin S."/>
            <person name="Spatafora J."/>
            <person name="Crous P."/>
            <person name="Grigoriev I."/>
        </authorList>
    </citation>
    <scope>NUCLEOTIDE SEQUENCE</scope>
    <source>
        <strain evidence="4">ATCC 36951</strain>
    </source>
</reference>
<name>A0A6A6C8M7_ZASCE</name>
<evidence type="ECO:0008006" key="6">
    <source>
        <dbReference type="Google" id="ProtNLM"/>
    </source>
</evidence>
<dbReference type="Pfam" id="PF00501">
    <property type="entry name" value="AMP-binding"/>
    <property type="match status" value="1"/>
</dbReference>
<sequence length="550" mass="61288">MPFLAQEHVPLSNEDILSWTFDHVKYDWDEPMYIDALKPERSISARQAHKLVRQLAAGFKAIGLQKGDCVSIHSFNDIYYPLFFLGVVAAGGVYAGTNPAYTQHELTHTTKIAKVKFVLTQPSLLNNILKAAEDNGISKKNVIIFNPDGHHDPGKTPEGYLQWNDLLQHGEQDWVRFNDYDKAYMTGAARLYSSGTTGLPKAAELSHLNLTAQHTLVYETNPRPWKVKRLLALPMFHAATAPGAFCTPLRNGDKAYVLPRFDPENWFWAHEKYQITDLGVVPPIAVMAINSPLNNKYSLKSAKVGQCGAAPLDKAPQARMQALLDDGAPLTQVWGMTETSCIATRHAYPAKDITGSVGWPLPNLDTKLIDDDGKDISGYDVRGELCIRGPTIIKGYFENPEANSRDWDKDNYFHTGDIAWIDPKTKLYYIVDRKKELIKVRGFQVAPPEVEGVLLSHPDIVDAAVIGVPDPVREGGELPRAYVTRRDPNGSKPTEEDIAQYIKEKLASYKRLEGGVVFLDTIPKNASGKILKRILRDQAKKEMSSGKSKL</sequence>
<protein>
    <recommendedName>
        <fullName evidence="6">AMP-dependent synthetase/ligase domain-containing protein</fullName>
    </recommendedName>
</protein>
<dbReference type="Proteomes" id="UP000799537">
    <property type="component" value="Unassembled WGS sequence"/>
</dbReference>
<organism evidence="4 5">
    <name type="scientific">Zasmidium cellare ATCC 36951</name>
    <dbReference type="NCBI Taxonomy" id="1080233"/>
    <lineage>
        <taxon>Eukaryota</taxon>
        <taxon>Fungi</taxon>
        <taxon>Dikarya</taxon>
        <taxon>Ascomycota</taxon>
        <taxon>Pezizomycotina</taxon>
        <taxon>Dothideomycetes</taxon>
        <taxon>Dothideomycetidae</taxon>
        <taxon>Mycosphaerellales</taxon>
        <taxon>Mycosphaerellaceae</taxon>
        <taxon>Zasmidium</taxon>
    </lineage>
</organism>
<dbReference type="GO" id="GO:0019748">
    <property type="term" value="P:secondary metabolic process"/>
    <property type="evidence" value="ECO:0007669"/>
    <property type="project" value="TreeGrafter"/>
</dbReference>
<evidence type="ECO:0000313" key="5">
    <source>
        <dbReference type="Proteomes" id="UP000799537"/>
    </source>
</evidence>
<dbReference type="CDD" id="cd05911">
    <property type="entry name" value="Firefly_Luc_like"/>
    <property type="match status" value="1"/>
</dbReference>
<proteinExistence type="inferred from homology"/>
<dbReference type="InterPro" id="IPR042099">
    <property type="entry name" value="ANL_N_sf"/>
</dbReference>
<dbReference type="AlphaFoldDB" id="A0A6A6C8M7"/>
<dbReference type="RefSeq" id="XP_033664274.1">
    <property type="nucleotide sequence ID" value="XM_033817922.1"/>
</dbReference>
<evidence type="ECO:0000313" key="4">
    <source>
        <dbReference type="EMBL" id="KAF2163385.1"/>
    </source>
</evidence>
<dbReference type="GeneID" id="54571194"/>
<dbReference type="SUPFAM" id="SSF56801">
    <property type="entry name" value="Acetyl-CoA synthetase-like"/>
    <property type="match status" value="1"/>
</dbReference>
<accession>A0A6A6C8M7</accession>
<dbReference type="Gene3D" id="3.40.50.12780">
    <property type="entry name" value="N-terminal domain of ligase-like"/>
    <property type="match status" value="1"/>
</dbReference>
<dbReference type="InterPro" id="IPR000873">
    <property type="entry name" value="AMP-dep_synth/lig_dom"/>
</dbReference>
<dbReference type="PANTHER" id="PTHR24096">
    <property type="entry name" value="LONG-CHAIN-FATTY-ACID--COA LIGASE"/>
    <property type="match status" value="1"/>
</dbReference>
<dbReference type="GO" id="GO:0016405">
    <property type="term" value="F:CoA-ligase activity"/>
    <property type="evidence" value="ECO:0007669"/>
    <property type="project" value="TreeGrafter"/>
</dbReference>
<dbReference type="OrthoDB" id="6509636at2759"/>
<dbReference type="PANTHER" id="PTHR24096:SF265">
    <property type="entry name" value="ENZYME, PUTATIVE (AFU_ORTHOLOGUE AFUA_5G14270)-RELATED"/>
    <property type="match status" value="1"/>
</dbReference>
<dbReference type="InterPro" id="IPR025110">
    <property type="entry name" value="AMP-bd_C"/>
</dbReference>
<evidence type="ECO:0000259" key="3">
    <source>
        <dbReference type="Pfam" id="PF13193"/>
    </source>
</evidence>
<feature type="domain" description="AMP-binding enzyme C-terminal" evidence="3">
    <location>
        <begin position="449"/>
        <end position="529"/>
    </location>
</feature>
<dbReference type="InterPro" id="IPR045851">
    <property type="entry name" value="AMP-bd_C_sf"/>
</dbReference>
<comment type="similarity">
    <text evidence="1">Belongs to the ATP-dependent AMP-binding enzyme family.</text>
</comment>
<dbReference type="Gene3D" id="3.30.300.30">
    <property type="match status" value="1"/>
</dbReference>